<evidence type="ECO:0000313" key="2">
    <source>
        <dbReference type="EMBL" id="NNF05306.1"/>
    </source>
</evidence>
<comment type="caution">
    <text evidence="2">The sequence shown here is derived from an EMBL/GenBank/DDBJ whole genome shotgun (WGS) entry which is preliminary data.</text>
</comment>
<feature type="signal peptide" evidence="1">
    <location>
        <begin position="1"/>
        <end position="19"/>
    </location>
</feature>
<evidence type="ECO:0000313" key="3">
    <source>
        <dbReference type="Proteomes" id="UP000547674"/>
    </source>
</evidence>
<protein>
    <submittedName>
        <fullName evidence="2">Uncharacterized protein</fullName>
    </submittedName>
</protein>
<feature type="chain" id="PRO_5030762698" evidence="1">
    <location>
        <begin position="20"/>
        <end position="186"/>
    </location>
</feature>
<organism evidence="2 3">
    <name type="scientific">Eiseniibacteriota bacterium</name>
    <dbReference type="NCBI Taxonomy" id="2212470"/>
    <lineage>
        <taxon>Bacteria</taxon>
        <taxon>Candidatus Eiseniibacteriota</taxon>
    </lineage>
</organism>
<dbReference type="Proteomes" id="UP000547674">
    <property type="component" value="Unassembled WGS sequence"/>
</dbReference>
<gene>
    <name evidence="2" type="ORF">HKN21_00965</name>
</gene>
<keyword evidence="1" id="KW-0732">Signal</keyword>
<dbReference type="AlphaFoldDB" id="A0A7Y2E547"/>
<evidence type="ECO:0000256" key="1">
    <source>
        <dbReference type="SAM" id="SignalP"/>
    </source>
</evidence>
<reference evidence="2 3" key="1">
    <citation type="submission" date="2020-03" db="EMBL/GenBank/DDBJ databases">
        <title>Metabolic flexibility allows generalist bacteria to become dominant in a frequently disturbed ecosystem.</title>
        <authorList>
            <person name="Chen Y.-J."/>
            <person name="Leung P.M."/>
            <person name="Bay S.K."/>
            <person name="Hugenholtz P."/>
            <person name="Kessler A.J."/>
            <person name="Shelley G."/>
            <person name="Waite D.W."/>
            <person name="Cook P.L."/>
            <person name="Greening C."/>
        </authorList>
    </citation>
    <scope>NUCLEOTIDE SEQUENCE [LARGE SCALE GENOMIC DNA]</scope>
    <source>
        <strain evidence="2">SS_bin_28</strain>
    </source>
</reference>
<dbReference type="EMBL" id="JABDJR010000030">
    <property type="protein sequence ID" value="NNF05306.1"/>
    <property type="molecule type" value="Genomic_DNA"/>
</dbReference>
<proteinExistence type="predicted"/>
<name>A0A7Y2E547_UNCEI</name>
<sequence length="186" mass="19235">MRLLAILVALAFVTAPAYAAVIHDEGVDGDLSTDPATPTSIALVPGSNTVIGSCGTGDTRDFMTFTVPPGATLIGLNLVGYSPNDTGYIAINGGTSSFVPSGANVGDFLAGVHINAAQVGSNIMMLFMTSSIIPNSLPAPNVGPGDYCVVIQQTGQVVNQYELEYILETSVPTEEVSWSQVKLAIQ</sequence>
<accession>A0A7Y2E547</accession>